<feature type="domain" description="Myb-like" evidence="8">
    <location>
        <begin position="62"/>
        <end position="117"/>
    </location>
</feature>
<keyword evidence="3" id="KW-0805">Transcription regulation</keyword>
<dbReference type="Pfam" id="PF00249">
    <property type="entry name" value="Myb_DNA-binding"/>
    <property type="match status" value="2"/>
</dbReference>
<dbReference type="InterPro" id="IPR015495">
    <property type="entry name" value="Myb_TF_plants"/>
</dbReference>
<sequence length="318" mass="35383">MGRLPCCEKDNVKRGQWTPEEDHKLSSYIAQHGTRNWRLIPKHAGLQRCGKSCRLRWTNYLRPDLKHGHFSEAEEQTIVTLHSFSFIVHICKRWAVIAAQLPGRTDNDVKNHWNTKLKKKLSGMGIDPVTHKPFSHLISEIAMLPPPQAPNLAEAALGCFKDEMLHLLTKRRINIELQQYDSGGVPASVKHEETKDETVEKIKFGLSKAIKEPVALDKPWEPVGATSGYIGGVFGSFPGSDNGFHYELASLDNEAGASPWGQSMCMAGDGALHEKVAEEEHGGEDSGSRKETGNGESMFNSECSLWDLQSNDLMNPMI</sequence>
<dbReference type="SMART" id="SM00717">
    <property type="entry name" value="SANT"/>
    <property type="match status" value="2"/>
</dbReference>
<dbReference type="SUPFAM" id="SSF46689">
    <property type="entry name" value="Homeodomain-like"/>
    <property type="match status" value="1"/>
</dbReference>
<keyword evidence="2" id="KW-0677">Repeat</keyword>
<evidence type="ECO:0000259" key="9">
    <source>
        <dbReference type="PROSITE" id="PS51294"/>
    </source>
</evidence>
<keyword evidence="11" id="KW-1185">Reference proteome</keyword>
<evidence type="ECO:0000256" key="5">
    <source>
        <dbReference type="ARBA" id="ARBA00023163"/>
    </source>
</evidence>
<dbReference type="InterPro" id="IPR001005">
    <property type="entry name" value="SANT/Myb"/>
</dbReference>
<feature type="domain" description="HTH myb-type" evidence="9">
    <location>
        <begin position="66"/>
        <end position="121"/>
    </location>
</feature>
<dbReference type="CDD" id="cd00167">
    <property type="entry name" value="SANT"/>
    <property type="match status" value="2"/>
</dbReference>
<reference evidence="10" key="1">
    <citation type="submission" date="2018-01" db="EMBL/GenBank/DDBJ databases">
        <authorList>
            <person name="Mao J.F."/>
        </authorList>
    </citation>
    <scope>NUCLEOTIDE SEQUENCE</scope>
    <source>
        <strain evidence="10">Huo1</strain>
        <tissue evidence="10">Leaf</tissue>
    </source>
</reference>
<protein>
    <recommendedName>
        <fullName evidence="12">Myb proto-oncogene protein, plant</fullName>
    </recommendedName>
</protein>
<evidence type="ECO:0000256" key="2">
    <source>
        <dbReference type="ARBA" id="ARBA00022737"/>
    </source>
</evidence>
<feature type="domain" description="HTH myb-type" evidence="9">
    <location>
        <begin position="9"/>
        <end position="65"/>
    </location>
</feature>
<name>A0A8X8Y5B8_SALSN</name>
<evidence type="ECO:0008006" key="12">
    <source>
        <dbReference type="Google" id="ProtNLM"/>
    </source>
</evidence>
<dbReference type="AlphaFoldDB" id="A0A8X8Y5B8"/>
<feature type="region of interest" description="Disordered" evidence="7">
    <location>
        <begin position="276"/>
        <end position="296"/>
    </location>
</feature>
<dbReference type="PANTHER" id="PTHR47994">
    <property type="entry name" value="F14D16.11-RELATED"/>
    <property type="match status" value="1"/>
</dbReference>
<dbReference type="InterPro" id="IPR017930">
    <property type="entry name" value="Myb_dom"/>
</dbReference>
<dbReference type="PANTHER" id="PTHR47994:SF2">
    <property type="entry name" value="TRANSCRIPTION FACTOR MYB80"/>
    <property type="match status" value="1"/>
</dbReference>
<evidence type="ECO:0000256" key="3">
    <source>
        <dbReference type="ARBA" id="ARBA00023015"/>
    </source>
</evidence>
<dbReference type="PROSITE" id="PS50090">
    <property type="entry name" value="MYB_LIKE"/>
    <property type="match status" value="2"/>
</dbReference>
<feature type="domain" description="Myb-like" evidence="8">
    <location>
        <begin position="9"/>
        <end position="61"/>
    </location>
</feature>
<evidence type="ECO:0000313" key="11">
    <source>
        <dbReference type="Proteomes" id="UP000298416"/>
    </source>
</evidence>
<proteinExistence type="predicted"/>
<accession>A0A8X8Y5B8</accession>
<evidence type="ECO:0000256" key="1">
    <source>
        <dbReference type="ARBA" id="ARBA00004123"/>
    </source>
</evidence>
<dbReference type="GO" id="GO:0000976">
    <property type="term" value="F:transcription cis-regulatory region binding"/>
    <property type="evidence" value="ECO:0007669"/>
    <property type="project" value="UniProtKB-ARBA"/>
</dbReference>
<dbReference type="FunFam" id="1.10.10.60:FF:000015">
    <property type="entry name" value="Transcription factor RAX3"/>
    <property type="match status" value="1"/>
</dbReference>
<dbReference type="Proteomes" id="UP000298416">
    <property type="component" value="Unassembled WGS sequence"/>
</dbReference>
<comment type="caution">
    <text evidence="10">The sequence shown here is derived from an EMBL/GenBank/DDBJ whole genome shotgun (WGS) entry which is preliminary data.</text>
</comment>
<dbReference type="FunFam" id="1.10.10.60:FF:000394">
    <property type="entry name" value="MYB transcription factor"/>
    <property type="match status" value="1"/>
</dbReference>
<feature type="compositionally biased region" description="Basic and acidic residues" evidence="7">
    <location>
        <begin position="276"/>
        <end position="293"/>
    </location>
</feature>
<gene>
    <name evidence="10" type="ORF">SASPL_114296</name>
</gene>
<keyword evidence="4" id="KW-0238">DNA-binding</keyword>
<dbReference type="GO" id="GO:0005634">
    <property type="term" value="C:nucleus"/>
    <property type="evidence" value="ECO:0007669"/>
    <property type="project" value="UniProtKB-SubCell"/>
</dbReference>
<organism evidence="10">
    <name type="scientific">Salvia splendens</name>
    <name type="common">Scarlet sage</name>
    <dbReference type="NCBI Taxonomy" id="180675"/>
    <lineage>
        <taxon>Eukaryota</taxon>
        <taxon>Viridiplantae</taxon>
        <taxon>Streptophyta</taxon>
        <taxon>Embryophyta</taxon>
        <taxon>Tracheophyta</taxon>
        <taxon>Spermatophyta</taxon>
        <taxon>Magnoliopsida</taxon>
        <taxon>eudicotyledons</taxon>
        <taxon>Gunneridae</taxon>
        <taxon>Pentapetalae</taxon>
        <taxon>asterids</taxon>
        <taxon>lamiids</taxon>
        <taxon>Lamiales</taxon>
        <taxon>Lamiaceae</taxon>
        <taxon>Nepetoideae</taxon>
        <taxon>Mentheae</taxon>
        <taxon>Salviinae</taxon>
        <taxon>Salvia</taxon>
        <taxon>Salvia subgen. Calosphace</taxon>
        <taxon>core Calosphace</taxon>
    </lineage>
</organism>
<dbReference type="EMBL" id="PNBA02000005">
    <property type="protein sequence ID" value="KAG6423890.1"/>
    <property type="molecule type" value="Genomic_DNA"/>
</dbReference>
<comment type="subcellular location">
    <subcellularLocation>
        <location evidence="1">Nucleus</location>
    </subcellularLocation>
</comment>
<dbReference type="Gene3D" id="1.10.10.60">
    <property type="entry name" value="Homeodomain-like"/>
    <property type="match status" value="2"/>
</dbReference>
<dbReference type="InterPro" id="IPR009057">
    <property type="entry name" value="Homeodomain-like_sf"/>
</dbReference>
<evidence type="ECO:0000256" key="6">
    <source>
        <dbReference type="ARBA" id="ARBA00023242"/>
    </source>
</evidence>
<evidence type="ECO:0000256" key="4">
    <source>
        <dbReference type="ARBA" id="ARBA00023125"/>
    </source>
</evidence>
<evidence type="ECO:0000256" key="7">
    <source>
        <dbReference type="SAM" id="MobiDB-lite"/>
    </source>
</evidence>
<keyword evidence="5" id="KW-0804">Transcription</keyword>
<evidence type="ECO:0000259" key="8">
    <source>
        <dbReference type="PROSITE" id="PS50090"/>
    </source>
</evidence>
<evidence type="ECO:0000313" key="10">
    <source>
        <dbReference type="EMBL" id="KAG6423890.1"/>
    </source>
</evidence>
<dbReference type="PROSITE" id="PS51294">
    <property type="entry name" value="HTH_MYB"/>
    <property type="match status" value="2"/>
</dbReference>
<reference evidence="10" key="2">
    <citation type="submission" date="2020-08" db="EMBL/GenBank/DDBJ databases">
        <title>Plant Genome Project.</title>
        <authorList>
            <person name="Zhang R.-G."/>
        </authorList>
    </citation>
    <scope>NUCLEOTIDE SEQUENCE</scope>
    <source>
        <strain evidence="10">Huo1</strain>
        <tissue evidence="10">Leaf</tissue>
    </source>
</reference>
<keyword evidence="6" id="KW-0539">Nucleus</keyword>